<name>A0A2P2R1P4_RHIMU</name>
<proteinExistence type="predicted"/>
<protein>
    <submittedName>
        <fullName evidence="1">Uncharacterized protein</fullName>
    </submittedName>
</protein>
<organism evidence="1">
    <name type="scientific">Rhizophora mucronata</name>
    <name type="common">Asiatic mangrove</name>
    <dbReference type="NCBI Taxonomy" id="61149"/>
    <lineage>
        <taxon>Eukaryota</taxon>
        <taxon>Viridiplantae</taxon>
        <taxon>Streptophyta</taxon>
        <taxon>Embryophyta</taxon>
        <taxon>Tracheophyta</taxon>
        <taxon>Spermatophyta</taxon>
        <taxon>Magnoliopsida</taxon>
        <taxon>eudicotyledons</taxon>
        <taxon>Gunneridae</taxon>
        <taxon>Pentapetalae</taxon>
        <taxon>rosids</taxon>
        <taxon>fabids</taxon>
        <taxon>Malpighiales</taxon>
        <taxon>Rhizophoraceae</taxon>
        <taxon>Rhizophora</taxon>
    </lineage>
</organism>
<evidence type="ECO:0000313" key="1">
    <source>
        <dbReference type="EMBL" id="MBX73189.1"/>
    </source>
</evidence>
<accession>A0A2P2R1P4</accession>
<reference evidence="1" key="1">
    <citation type="submission" date="2018-02" db="EMBL/GenBank/DDBJ databases">
        <title>Rhizophora mucronata_Transcriptome.</title>
        <authorList>
            <person name="Meera S.P."/>
            <person name="Sreeshan A."/>
            <person name="Augustine A."/>
        </authorList>
    </citation>
    <scope>NUCLEOTIDE SEQUENCE</scope>
    <source>
        <tissue evidence="1">Leaf</tissue>
    </source>
</reference>
<dbReference type="EMBL" id="GGEC01092705">
    <property type="protein sequence ID" value="MBX73189.1"/>
    <property type="molecule type" value="Transcribed_RNA"/>
</dbReference>
<sequence length="11" mass="1236">MSKIIKNSVIC</sequence>